<name>A0A8R2A434_ACYPI</name>
<protein>
    <submittedName>
        <fullName evidence="1">Uncharacterized protein</fullName>
    </submittedName>
</protein>
<sequence length="151" mass="17578">MEPLRTTSDDSGINSKFYVMIRRSRELSIPLIRCDHQVSNTNVKQKNIDKQKIVNESDGSLRTTFEESAINSKFYDMIRRCRELSIPLIRCDHQVSNTNVKQGNIDNQKIVNESDRSLRTTFDESAINSKFYDIMHDTRVLSIPLIKCDEY</sequence>
<evidence type="ECO:0000313" key="2">
    <source>
        <dbReference type="Proteomes" id="UP000007819"/>
    </source>
</evidence>
<dbReference type="Proteomes" id="UP000007819">
    <property type="component" value="Chromosome X"/>
</dbReference>
<evidence type="ECO:0000313" key="1">
    <source>
        <dbReference type="EnsemblMetazoa" id="XP_001942695.1"/>
    </source>
</evidence>
<organism evidence="1 2">
    <name type="scientific">Acyrthosiphon pisum</name>
    <name type="common">Pea aphid</name>
    <dbReference type="NCBI Taxonomy" id="7029"/>
    <lineage>
        <taxon>Eukaryota</taxon>
        <taxon>Metazoa</taxon>
        <taxon>Ecdysozoa</taxon>
        <taxon>Arthropoda</taxon>
        <taxon>Hexapoda</taxon>
        <taxon>Insecta</taxon>
        <taxon>Pterygota</taxon>
        <taxon>Neoptera</taxon>
        <taxon>Paraneoptera</taxon>
        <taxon>Hemiptera</taxon>
        <taxon>Sternorrhyncha</taxon>
        <taxon>Aphidomorpha</taxon>
        <taxon>Aphidoidea</taxon>
        <taxon>Aphididae</taxon>
        <taxon>Macrosiphini</taxon>
        <taxon>Acyrthosiphon</taxon>
    </lineage>
</organism>
<dbReference type="RefSeq" id="XP_001942695.1">
    <property type="nucleotide sequence ID" value="XM_001942660.4"/>
</dbReference>
<dbReference type="AlphaFoldDB" id="A0A8R2A434"/>
<proteinExistence type="predicted"/>
<accession>A0A8R2A434</accession>
<dbReference type="KEGG" id="api:100160723"/>
<reference evidence="2" key="1">
    <citation type="submission" date="2010-06" db="EMBL/GenBank/DDBJ databases">
        <authorList>
            <person name="Jiang H."/>
            <person name="Abraham K."/>
            <person name="Ali S."/>
            <person name="Alsbrooks S.L."/>
            <person name="Anim B.N."/>
            <person name="Anosike U.S."/>
            <person name="Attaway T."/>
            <person name="Bandaranaike D.P."/>
            <person name="Battles P.K."/>
            <person name="Bell S.N."/>
            <person name="Bell A.V."/>
            <person name="Beltran B."/>
            <person name="Bickham C."/>
            <person name="Bustamante Y."/>
            <person name="Caleb T."/>
            <person name="Canada A."/>
            <person name="Cardenas V."/>
            <person name="Carter K."/>
            <person name="Chacko J."/>
            <person name="Chandrabose M.N."/>
            <person name="Chavez D."/>
            <person name="Chavez A."/>
            <person name="Chen L."/>
            <person name="Chu H.-S."/>
            <person name="Claassen K.J."/>
            <person name="Cockrell R."/>
            <person name="Collins M."/>
            <person name="Cooper J.A."/>
            <person name="Cree A."/>
            <person name="Curry S.M."/>
            <person name="Da Y."/>
            <person name="Dao M.D."/>
            <person name="Das B."/>
            <person name="Davila M.-L."/>
            <person name="Davy-Carroll L."/>
            <person name="Denson S."/>
            <person name="Dinh H."/>
            <person name="Ebong V.E."/>
            <person name="Edwards J.R."/>
            <person name="Egan A."/>
            <person name="El-Daye J."/>
            <person name="Escobedo L."/>
            <person name="Fernandez S."/>
            <person name="Fernando P.R."/>
            <person name="Flagg N."/>
            <person name="Forbes L.D."/>
            <person name="Fowler R.G."/>
            <person name="Fu Q."/>
            <person name="Gabisi R.A."/>
            <person name="Ganer J."/>
            <person name="Garbino Pronczuk A."/>
            <person name="Garcia R.M."/>
            <person name="Garner T."/>
            <person name="Garrett T.E."/>
            <person name="Gonzalez D.A."/>
            <person name="Hamid H."/>
            <person name="Hawkins E.S."/>
            <person name="Hirani K."/>
            <person name="Hogues M.E."/>
            <person name="Hollins B."/>
            <person name="Hsiao C.-H."/>
            <person name="Jabil R."/>
            <person name="James M.L."/>
            <person name="Jhangiani S.N."/>
            <person name="Johnson B."/>
            <person name="Johnson Q."/>
            <person name="Joshi V."/>
            <person name="Kalu J.B."/>
            <person name="Kam C."/>
            <person name="Kashfia A."/>
            <person name="Keebler J."/>
            <person name="Kisamo H."/>
            <person name="Kovar C.L."/>
            <person name="Lago L.A."/>
            <person name="Lai C.-Y."/>
            <person name="Laidlaw J."/>
            <person name="Lara F."/>
            <person name="Le T.-K."/>
            <person name="Lee S.L."/>
            <person name="Legall F.H."/>
            <person name="Lemon S.J."/>
            <person name="Lewis L.R."/>
            <person name="Li B."/>
            <person name="Liu Y."/>
            <person name="Liu Y.-S."/>
            <person name="Lopez J."/>
            <person name="Lozado R.J."/>
            <person name="Lu J."/>
            <person name="Madu R.C."/>
            <person name="Maheshwari M."/>
            <person name="Maheshwari R."/>
            <person name="Malloy K."/>
            <person name="Martinez E."/>
            <person name="Mathew T."/>
            <person name="Mercado I.C."/>
            <person name="Mercado C."/>
            <person name="Meyer B."/>
            <person name="Montgomery K."/>
            <person name="Morgan M.B."/>
            <person name="Munidasa M."/>
            <person name="Nazareth L.V."/>
            <person name="Nelson J."/>
            <person name="Ng B.M."/>
            <person name="Nguyen N.B."/>
            <person name="Nguyen P.Q."/>
            <person name="Nguyen T."/>
            <person name="Obregon M."/>
            <person name="Okwuonu G.O."/>
            <person name="Onwere C.G."/>
            <person name="Orozco G."/>
            <person name="Parra A."/>
            <person name="Patel S."/>
            <person name="Patil S."/>
            <person name="Perez A."/>
            <person name="Perez Y."/>
            <person name="Pham C."/>
            <person name="Primus E.L."/>
            <person name="Pu L.-L."/>
            <person name="Puazo M."/>
            <person name="Qin X."/>
            <person name="Quiroz J.B."/>
            <person name="Reese J."/>
            <person name="Richards S."/>
            <person name="Rives C.M."/>
            <person name="Robberts R."/>
            <person name="Ruiz S.J."/>
            <person name="Ruiz M.J."/>
            <person name="Santibanez J."/>
            <person name="Schneider B.W."/>
            <person name="Sisson I."/>
            <person name="Smith M."/>
            <person name="Sodergren E."/>
            <person name="Song X.-Z."/>
            <person name="Song B.B."/>
            <person name="Summersgill H."/>
            <person name="Thelus R."/>
            <person name="Thornton R.D."/>
            <person name="Trejos Z.Y."/>
            <person name="Usmani K."/>
            <person name="Vattathil S."/>
            <person name="Villasana D."/>
            <person name="Walker D.L."/>
            <person name="Wang S."/>
            <person name="Wang K."/>
            <person name="White C.S."/>
            <person name="Williams A.C."/>
            <person name="Williamson J."/>
            <person name="Wilson K."/>
            <person name="Woghiren I.O."/>
            <person name="Woodworth J.R."/>
            <person name="Worley K.C."/>
            <person name="Wright R.A."/>
            <person name="Wu W."/>
            <person name="Young L."/>
            <person name="Zhang L."/>
            <person name="Zhang J."/>
            <person name="Zhu Y."/>
            <person name="Muzny D.M."/>
            <person name="Weinstock G."/>
            <person name="Gibbs R.A."/>
        </authorList>
    </citation>
    <scope>NUCLEOTIDE SEQUENCE [LARGE SCALE GENOMIC DNA]</scope>
    <source>
        <strain evidence="2">LSR1</strain>
    </source>
</reference>
<dbReference type="GeneID" id="100160723"/>
<keyword evidence="2" id="KW-1185">Reference proteome</keyword>
<dbReference type="EnsemblMetazoa" id="XM_001942660.5">
    <property type="protein sequence ID" value="XP_001942695.1"/>
    <property type="gene ID" value="LOC100160723"/>
</dbReference>
<reference evidence="1" key="2">
    <citation type="submission" date="2022-06" db="UniProtKB">
        <authorList>
            <consortium name="EnsemblMetazoa"/>
        </authorList>
    </citation>
    <scope>IDENTIFICATION</scope>
</reference>